<evidence type="ECO:0000256" key="10">
    <source>
        <dbReference type="SAM" id="Phobius"/>
    </source>
</evidence>
<evidence type="ECO:0000256" key="1">
    <source>
        <dbReference type="ARBA" id="ARBA00004477"/>
    </source>
</evidence>
<feature type="region of interest" description="Disordered" evidence="9">
    <location>
        <begin position="90"/>
        <end position="112"/>
    </location>
</feature>
<dbReference type="GO" id="GO:0005787">
    <property type="term" value="C:signal peptidase complex"/>
    <property type="evidence" value="ECO:0007669"/>
    <property type="project" value="InterPro"/>
</dbReference>
<evidence type="ECO:0000313" key="11">
    <source>
        <dbReference type="EMBL" id="KAJ1999371.1"/>
    </source>
</evidence>
<evidence type="ECO:0000256" key="2">
    <source>
        <dbReference type="ARBA" id="ARBA00005245"/>
    </source>
</evidence>
<keyword evidence="5" id="KW-0256">Endoplasmic reticulum</keyword>
<dbReference type="PANTHER" id="PTHR13202">
    <property type="entry name" value="MICROSOMAL SIGNAL PEPTIDASE 12 KDA SUBUNIT"/>
    <property type="match status" value="1"/>
</dbReference>
<dbReference type="Pfam" id="PF06645">
    <property type="entry name" value="SPC12"/>
    <property type="match status" value="1"/>
</dbReference>
<reference evidence="11" key="1">
    <citation type="submission" date="2022-07" db="EMBL/GenBank/DDBJ databases">
        <title>Phylogenomic reconstructions and comparative analyses of Kickxellomycotina fungi.</title>
        <authorList>
            <person name="Reynolds N.K."/>
            <person name="Stajich J.E."/>
            <person name="Barry K."/>
            <person name="Grigoriev I.V."/>
            <person name="Crous P."/>
            <person name="Smith M.E."/>
        </authorList>
    </citation>
    <scope>NUCLEOTIDE SEQUENCE</scope>
    <source>
        <strain evidence="11">IMI 214461</strain>
    </source>
</reference>
<evidence type="ECO:0000256" key="3">
    <source>
        <dbReference type="ARBA" id="ARBA00017059"/>
    </source>
</evidence>
<comment type="subcellular location">
    <subcellularLocation>
        <location evidence="1">Endoplasmic reticulum membrane</location>
        <topology evidence="1">Multi-pass membrane protein</topology>
    </subcellularLocation>
</comment>
<dbReference type="PANTHER" id="PTHR13202:SF0">
    <property type="entry name" value="SIGNAL PEPTIDASE COMPLEX SUBUNIT 1"/>
    <property type="match status" value="1"/>
</dbReference>
<dbReference type="InterPro" id="IPR009542">
    <property type="entry name" value="Spc1/SPCS1"/>
</dbReference>
<evidence type="ECO:0000256" key="9">
    <source>
        <dbReference type="SAM" id="MobiDB-lite"/>
    </source>
</evidence>
<evidence type="ECO:0000313" key="12">
    <source>
        <dbReference type="Proteomes" id="UP001150907"/>
    </source>
</evidence>
<feature type="transmembrane region" description="Helical" evidence="10">
    <location>
        <begin position="48"/>
        <end position="68"/>
    </location>
</feature>
<keyword evidence="4 10" id="KW-0812">Transmembrane</keyword>
<evidence type="ECO:0000256" key="7">
    <source>
        <dbReference type="ARBA" id="ARBA00023136"/>
    </source>
</evidence>
<evidence type="ECO:0000256" key="6">
    <source>
        <dbReference type="ARBA" id="ARBA00022989"/>
    </source>
</evidence>
<keyword evidence="7 10" id="KW-0472">Membrane</keyword>
<protein>
    <recommendedName>
        <fullName evidence="3">Signal peptidase complex subunit 1</fullName>
    </recommendedName>
</protein>
<dbReference type="EMBL" id="JANBQF010000721">
    <property type="protein sequence ID" value="KAJ1999371.1"/>
    <property type="molecule type" value="Genomic_DNA"/>
</dbReference>
<feature type="transmembrane region" description="Helical" evidence="10">
    <location>
        <begin position="20"/>
        <end position="41"/>
    </location>
</feature>
<dbReference type="AlphaFoldDB" id="A0A9W8B9C9"/>
<proteinExistence type="inferred from homology"/>
<organism evidence="11 12">
    <name type="scientific">Coemansia thaxteri</name>
    <dbReference type="NCBI Taxonomy" id="2663907"/>
    <lineage>
        <taxon>Eukaryota</taxon>
        <taxon>Fungi</taxon>
        <taxon>Fungi incertae sedis</taxon>
        <taxon>Zoopagomycota</taxon>
        <taxon>Kickxellomycotina</taxon>
        <taxon>Kickxellomycetes</taxon>
        <taxon>Kickxellales</taxon>
        <taxon>Kickxellaceae</taxon>
        <taxon>Coemansia</taxon>
    </lineage>
</organism>
<comment type="caution">
    <text evidence="11">The sequence shown here is derived from an EMBL/GenBank/DDBJ whole genome shotgun (WGS) entry which is preliminary data.</text>
</comment>
<evidence type="ECO:0000256" key="5">
    <source>
        <dbReference type="ARBA" id="ARBA00022824"/>
    </source>
</evidence>
<keyword evidence="6 10" id="KW-1133">Transmembrane helix</keyword>
<dbReference type="OrthoDB" id="263893at2759"/>
<comment type="similarity">
    <text evidence="2">Belongs to the SPCS1 family.</text>
</comment>
<dbReference type="Proteomes" id="UP001150907">
    <property type="component" value="Unassembled WGS sequence"/>
</dbReference>
<evidence type="ECO:0000256" key="8">
    <source>
        <dbReference type="ARBA" id="ARBA00045204"/>
    </source>
</evidence>
<gene>
    <name evidence="11" type="ORF">H4R26_005094</name>
</gene>
<keyword evidence="12" id="KW-1185">Reference proteome</keyword>
<dbReference type="GO" id="GO:0006465">
    <property type="term" value="P:signal peptide processing"/>
    <property type="evidence" value="ECO:0007669"/>
    <property type="project" value="InterPro"/>
</dbReference>
<name>A0A9W8B9C9_9FUNG</name>
<dbReference type="GO" id="GO:0045047">
    <property type="term" value="P:protein targeting to ER"/>
    <property type="evidence" value="ECO:0007669"/>
    <property type="project" value="TreeGrafter"/>
</dbReference>
<sequence>MDFLKPVFESGRIDFAGQRLASSLSSALVVGAAAAALVAGFATQRLSVCFYAYLCGVVLAYAAVLPPWRGYNRSPVAWLSREPPAAAAAAATSASKSRKTQVEDISDAESSD</sequence>
<comment type="function">
    <text evidence="8">Component of the signal peptidase complex (SPC) which catalyzes the cleavage of N-terminal signal sequences from nascent proteins as they are translocated into the lumen of the endoplasmic reticulum. Dispensable for SPC enzymatic activity.</text>
</comment>
<accession>A0A9W8B9C9</accession>
<evidence type="ECO:0000256" key="4">
    <source>
        <dbReference type="ARBA" id="ARBA00022692"/>
    </source>
</evidence>